<dbReference type="InParanoid" id="K2S9L8"/>
<dbReference type="PROSITE" id="PS00086">
    <property type="entry name" value="CYTOCHROME_P450"/>
    <property type="match status" value="1"/>
</dbReference>
<dbReference type="GO" id="GO:0005506">
    <property type="term" value="F:iron ion binding"/>
    <property type="evidence" value="ECO:0007669"/>
    <property type="project" value="InterPro"/>
</dbReference>
<dbReference type="STRING" id="1126212.K2S9L8"/>
<dbReference type="InterPro" id="IPR017972">
    <property type="entry name" value="Cyt_P450_CS"/>
</dbReference>
<dbReference type="VEuPathDB" id="FungiDB:MPH_09270"/>
<comment type="cofactor">
    <cofactor evidence="1 6">
        <name>heme</name>
        <dbReference type="ChEBI" id="CHEBI:30413"/>
    </cofactor>
</comment>
<dbReference type="CDD" id="cd11058">
    <property type="entry name" value="CYP60B-like"/>
    <property type="match status" value="1"/>
</dbReference>
<dbReference type="EMBL" id="AHHD01000405">
    <property type="protein sequence ID" value="EKG13590.1"/>
    <property type="molecule type" value="Genomic_DNA"/>
</dbReference>
<protein>
    <submittedName>
        <fullName evidence="8">Cytochrome P450</fullName>
    </submittedName>
</protein>
<dbReference type="SUPFAM" id="SSF48264">
    <property type="entry name" value="Cytochrome P450"/>
    <property type="match status" value="1"/>
</dbReference>
<dbReference type="PRINTS" id="PR00463">
    <property type="entry name" value="EP450I"/>
</dbReference>
<evidence type="ECO:0000256" key="1">
    <source>
        <dbReference type="ARBA" id="ARBA00001971"/>
    </source>
</evidence>
<proteinExistence type="inferred from homology"/>
<evidence type="ECO:0000256" key="4">
    <source>
        <dbReference type="ARBA" id="ARBA00022723"/>
    </source>
</evidence>
<dbReference type="eggNOG" id="KOG0158">
    <property type="taxonomic scope" value="Eukaryota"/>
</dbReference>
<dbReference type="PANTHER" id="PTHR24305">
    <property type="entry name" value="CYTOCHROME P450"/>
    <property type="match status" value="1"/>
</dbReference>
<evidence type="ECO:0000256" key="2">
    <source>
        <dbReference type="ARBA" id="ARBA00010617"/>
    </source>
</evidence>
<evidence type="ECO:0000256" key="5">
    <source>
        <dbReference type="ARBA" id="ARBA00023004"/>
    </source>
</evidence>
<keyword evidence="3 6" id="KW-0349">Heme</keyword>
<dbReference type="Proteomes" id="UP000007129">
    <property type="component" value="Unassembled WGS sequence"/>
</dbReference>
<sequence length="511" mass="57174">MDLPLHLPSGIMQAPTLIQACAFAALALTVSYLATSIYCLYFHPLAAFPGPTCAAFSRLPLAAKTFSGTTHTWMQQLHARYGPIVRIAPDELSTVSAEAWSDIYKPRYSLSKDPYSLLPPLNGAHSLFTAQGAEHRRLRRTFTPAFTEKALSQQASIIESYADLFISRLGRETANAKGNSLDITKYFGYVALDIIADLAFGESFHGIEDNNEHNWIQGFFLGAKFGNIRNCLNHFHPFEVLFGMLFLRVTAKNRARNWALTDANVNKRLEMGDLGEQRSDFMTPCIGKIGPDTITRKELNSNSLGFIIAGCQLPTIMLSTATYQLLSNPRTLQRLMQEVRTSFTAEDEITVSSTKGLPYLRAVILETLRLEHPAPTQLARVVPPQGHVVAGRWIPGKAVIGMAIHAIQRSRLHWVDPNGFHPERFLSSEHPYHDARFEADNKDSFRPFSMGSRHCIGYKVVLAEARVLLARICWNFELRLDAKTPVDWMDKRSFLVVEAKPLLVQLSDKGS</sequence>
<reference evidence="8 9" key="1">
    <citation type="journal article" date="2012" name="BMC Genomics">
        <title>Tools to kill: Genome of one of the most destructive plant pathogenic fungi Macrophomina phaseolina.</title>
        <authorList>
            <person name="Islam M.S."/>
            <person name="Haque M.S."/>
            <person name="Islam M.M."/>
            <person name="Emdad E.M."/>
            <person name="Halim A."/>
            <person name="Hossen Q.M.M."/>
            <person name="Hossain M.Z."/>
            <person name="Ahmed B."/>
            <person name="Rahim S."/>
            <person name="Rahman M.S."/>
            <person name="Alam M.M."/>
            <person name="Hou S."/>
            <person name="Wan X."/>
            <person name="Saito J.A."/>
            <person name="Alam M."/>
        </authorList>
    </citation>
    <scope>NUCLEOTIDE SEQUENCE [LARGE SCALE GENOMIC DNA]</scope>
    <source>
        <strain evidence="8 9">MS6</strain>
    </source>
</reference>
<dbReference type="GO" id="GO:0016705">
    <property type="term" value="F:oxidoreductase activity, acting on paired donors, with incorporation or reduction of molecular oxygen"/>
    <property type="evidence" value="ECO:0007669"/>
    <property type="project" value="InterPro"/>
</dbReference>
<dbReference type="InterPro" id="IPR002401">
    <property type="entry name" value="Cyt_P450_E_grp-I"/>
</dbReference>
<accession>K2S9L8</accession>
<comment type="similarity">
    <text evidence="2 7">Belongs to the cytochrome P450 family.</text>
</comment>
<dbReference type="Gene3D" id="1.10.630.10">
    <property type="entry name" value="Cytochrome P450"/>
    <property type="match status" value="1"/>
</dbReference>
<name>K2S9L8_MACPH</name>
<keyword evidence="7" id="KW-0503">Monooxygenase</keyword>
<dbReference type="GO" id="GO:0020037">
    <property type="term" value="F:heme binding"/>
    <property type="evidence" value="ECO:0007669"/>
    <property type="project" value="InterPro"/>
</dbReference>
<evidence type="ECO:0000313" key="9">
    <source>
        <dbReference type="Proteomes" id="UP000007129"/>
    </source>
</evidence>
<dbReference type="InterPro" id="IPR001128">
    <property type="entry name" value="Cyt_P450"/>
</dbReference>
<dbReference type="Pfam" id="PF00067">
    <property type="entry name" value="p450"/>
    <property type="match status" value="1"/>
</dbReference>
<evidence type="ECO:0000256" key="3">
    <source>
        <dbReference type="ARBA" id="ARBA00022617"/>
    </source>
</evidence>
<dbReference type="InterPro" id="IPR050121">
    <property type="entry name" value="Cytochrome_P450_monoxygenase"/>
</dbReference>
<gene>
    <name evidence="8" type="ORF">MPH_09270</name>
</gene>
<keyword evidence="4 6" id="KW-0479">Metal-binding</keyword>
<dbReference type="OrthoDB" id="1470350at2759"/>
<comment type="caution">
    <text evidence="8">The sequence shown here is derived from an EMBL/GenBank/DDBJ whole genome shotgun (WGS) entry which is preliminary data.</text>
</comment>
<evidence type="ECO:0000256" key="7">
    <source>
        <dbReference type="RuleBase" id="RU000461"/>
    </source>
</evidence>
<keyword evidence="5 6" id="KW-0408">Iron</keyword>
<feature type="binding site" description="axial binding residue" evidence="6">
    <location>
        <position position="455"/>
    </location>
    <ligand>
        <name>heme</name>
        <dbReference type="ChEBI" id="CHEBI:30413"/>
    </ligand>
    <ligandPart>
        <name>Fe</name>
        <dbReference type="ChEBI" id="CHEBI:18248"/>
    </ligandPart>
</feature>
<evidence type="ECO:0000256" key="6">
    <source>
        <dbReference type="PIRSR" id="PIRSR602401-1"/>
    </source>
</evidence>
<organism evidence="8 9">
    <name type="scientific">Macrophomina phaseolina (strain MS6)</name>
    <name type="common">Charcoal rot fungus</name>
    <dbReference type="NCBI Taxonomy" id="1126212"/>
    <lineage>
        <taxon>Eukaryota</taxon>
        <taxon>Fungi</taxon>
        <taxon>Dikarya</taxon>
        <taxon>Ascomycota</taxon>
        <taxon>Pezizomycotina</taxon>
        <taxon>Dothideomycetes</taxon>
        <taxon>Dothideomycetes incertae sedis</taxon>
        <taxon>Botryosphaeriales</taxon>
        <taxon>Botryosphaeriaceae</taxon>
        <taxon>Macrophomina</taxon>
    </lineage>
</organism>
<dbReference type="PANTHER" id="PTHR24305:SF210">
    <property type="entry name" value="CYTOCHROME P450 MONOOXYGENASE ASQL-RELATED"/>
    <property type="match status" value="1"/>
</dbReference>
<dbReference type="InterPro" id="IPR036396">
    <property type="entry name" value="Cyt_P450_sf"/>
</dbReference>
<keyword evidence="7" id="KW-0560">Oxidoreductase</keyword>
<dbReference type="AlphaFoldDB" id="K2S9L8"/>
<dbReference type="HOGENOM" id="CLU_001570_14_11_1"/>
<dbReference type="GO" id="GO:0004497">
    <property type="term" value="F:monooxygenase activity"/>
    <property type="evidence" value="ECO:0007669"/>
    <property type="project" value="UniProtKB-KW"/>
</dbReference>
<evidence type="ECO:0000313" key="8">
    <source>
        <dbReference type="EMBL" id="EKG13590.1"/>
    </source>
</evidence>